<evidence type="ECO:0000313" key="3">
    <source>
        <dbReference type="Proteomes" id="UP001324634"/>
    </source>
</evidence>
<dbReference type="InterPro" id="IPR050410">
    <property type="entry name" value="CCR4/nocturin_mRNA_transcr"/>
</dbReference>
<reference evidence="2 3" key="1">
    <citation type="submission" date="2023-11" db="EMBL/GenBank/DDBJ databases">
        <title>Peredibacter starrii A3.12.</title>
        <authorList>
            <person name="Mitchell R.J."/>
        </authorList>
    </citation>
    <scope>NUCLEOTIDE SEQUENCE [LARGE SCALE GENOMIC DNA]</scope>
    <source>
        <strain evidence="2 3">A3.12</strain>
    </source>
</reference>
<gene>
    <name evidence="2" type="ORF">SOO65_03345</name>
</gene>
<proteinExistence type="predicted"/>
<accession>A0AAX4HR49</accession>
<feature type="domain" description="Endonuclease/exonuclease/phosphatase" evidence="1">
    <location>
        <begin position="7"/>
        <end position="248"/>
    </location>
</feature>
<name>A0AAX4HR49_9BACT</name>
<dbReference type="RefSeq" id="WP_321396903.1">
    <property type="nucleotide sequence ID" value="NZ_CP139487.1"/>
</dbReference>
<dbReference type="Proteomes" id="UP001324634">
    <property type="component" value="Chromosome"/>
</dbReference>
<dbReference type="CDD" id="cd09083">
    <property type="entry name" value="EEP-1"/>
    <property type="match status" value="1"/>
</dbReference>
<organism evidence="2 3">
    <name type="scientific">Peredibacter starrii</name>
    <dbReference type="NCBI Taxonomy" id="28202"/>
    <lineage>
        <taxon>Bacteria</taxon>
        <taxon>Pseudomonadati</taxon>
        <taxon>Bdellovibrionota</taxon>
        <taxon>Bacteriovoracia</taxon>
        <taxon>Bacteriovoracales</taxon>
        <taxon>Bacteriovoracaceae</taxon>
        <taxon>Peredibacter</taxon>
    </lineage>
</organism>
<keyword evidence="2" id="KW-0540">Nuclease</keyword>
<dbReference type="InterPro" id="IPR036691">
    <property type="entry name" value="Endo/exonu/phosph_ase_sf"/>
</dbReference>
<dbReference type="GO" id="GO:0000175">
    <property type="term" value="F:3'-5'-RNA exonuclease activity"/>
    <property type="evidence" value="ECO:0007669"/>
    <property type="project" value="TreeGrafter"/>
</dbReference>
<evidence type="ECO:0000259" key="1">
    <source>
        <dbReference type="Pfam" id="PF03372"/>
    </source>
</evidence>
<dbReference type="AlphaFoldDB" id="A0AAX4HR49"/>
<dbReference type="SUPFAM" id="SSF56219">
    <property type="entry name" value="DNase I-like"/>
    <property type="match status" value="1"/>
</dbReference>
<sequence>MEFCLISCNIRFDNPADGANAWPHRRNILTETLLKHNPDIIATQEGRYTQLKDFETLLGDFLIIDSHRSWIKERMYPTIFVKKDRFEILKSEDLWLSETPGVAGSLSFESMFPRLMTWVKLQPKNSKTNFFVINTHLDHVKPQTRVNQVKVLIKEIKRFWNENSLLFITGDFNDSPQSEVRKVLEQEFPNLQDAWSLFNKTEETSHHAFSGECQNGSRIDWVMVDKKAKIENCVMDKGTVDGRYPTDHFPVICNLSF</sequence>
<keyword evidence="2" id="KW-0378">Hydrolase</keyword>
<evidence type="ECO:0000313" key="2">
    <source>
        <dbReference type="EMBL" id="WPU65774.1"/>
    </source>
</evidence>
<dbReference type="Gene3D" id="3.60.10.10">
    <property type="entry name" value="Endonuclease/exonuclease/phosphatase"/>
    <property type="match status" value="1"/>
</dbReference>
<dbReference type="GO" id="GO:0004519">
    <property type="term" value="F:endonuclease activity"/>
    <property type="evidence" value="ECO:0007669"/>
    <property type="project" value="UniProtKB-KW"/>
</dbReference>
<dbReference type="Pfam" id="PF03372">
    <property type="entry name" value="Exo_endo_phos"/>
    <property type="match status" value="1"/>
</dbReference>
<dbReference type="PANTHER" id="PTHR12121">
    <property type="entry name" value="CARBON CATABOLITE REPRESSOR PROTEIN 4"/>
    <property type="match status" value="1"/>
</dbReference>
<dbReference type="InterPro" id="IPR005135">
    <property type="entry name" value="Endo/exonuclease/phosphatase"/>
</dbReference>
<dbReference type="KEGG" id="psti:SOO65_03345"/>
<dbReference type="EMBL" id="CP139487">
    <property type="protein sequence ID" value="WPU65774.1"/>
    <property type="molecule type" value="Genomic_DNA"/>
</dbReference>
<keyword evidence="3" id="KW-1185">Reference proteome</keyword>
<keyword evidence="2" id="KW-0255">Endonuclease</keyword>
<dbReference type="PANTHER" id="PTHR12121:SF36">
    <property type="entry name" value="ENDONUCLEASE_EXONUCLEASE_PHOSPHATASE DOMAIN-CONTAINING PROTEIN"/>
    <property type="match status" value="1"/>
</dbReference>
<protein>
    <submittedName>
        <fullName evidence="2">Endonuclease/exonuclease/phosphatase family protein</fullName>
    </submittedName>
</protein>